<name>A0A077PC03_XENBV</name>
<dbReference type="GO" id="GO:0006313">
    <property type="term" value="P:DNA transposition"/>
    <property type="evidence" value="ECO:0007669"/>
    <property type="project" value="InterPro"/>
</dbReference>
<dbReference type="GO" id="GO:0003677">
    <property type="term" value="F:DNA binding"/>
    <property type="evidence" value="ECO:0007669"/>
    <property type="project" value="InterPro"/>
</dbReference>
<dbReference type="Pfam" id="PF01527">
    <property type="entry name" value="HTH_Tnp_1"/>
    <property type="match status" value="1"/>
</dbReference>
<organism evidence="2 3">
    <name type="scientific">Xenorhabdus bovienii str. oregonense</name>
    <dbReference type="NCBI Taxonomy" id="1398202"/>
    <lineage>
        <taxon>Bacteria</taxon>
        <taxon>Pseudomonadati</taxon>
        <taxon>Pseudomonadota</taxon>
        <taxon>Gammaproteobacteria</taxon>
        <taxon>Enterobacterales</taxon>
        <taxon>Morganellaceae</taxon>
        <taxon>Xenorhabdus</taxon>
    </lineage>
</organism>
<evidence type="ECO:0000256" key="1">
    <source>
        <dbReference type="ARBA" id="ARBA00009964"/>
    </source>
</evidence>
<dbReference type="SUPFAM" id="SSF46689">
    <property type="entry name" value="Homeodomain-like"/>
    <property type="match status" value="1"/>
</dbReference>
<dbReference type="RefSeq" id="WP_051894656.1">
    <property type="nucleotide sequence ID" value="NZ_CAWLUU010000224.1"/>
</dbReference>
<comment type="caution">
    <text evidence="2">The sequence shown here is derived from an EMBL/GenBank/DDBJ whole genome shotgun (WGS) entry which is preliminary data.</text>
</comment>
<dbReference type="HOGENOM" id="CLU_027402_33_9_6"/>
<evidence type="ECO:0000313" key="2">
    <source>
        <dbReference type="EMBL" id="CDH07196.1"/>
    </source>
</evidence>
<dbReference type="InterPro" id="IPR002514">
    <property type="entry name" value="Transposase_8"/>
</dbReference>
<reference evidence="2" key="1">
    <citation type="submission" date="2013-07" db="EMBL/GenBank/DDBJ databases">
        <title>Sub-species coevolution in mutualistic symbiosis.</title>
        <authorList>
            <person name="Murfin K."/>
            <person name="Klassen J."/>
            <person name="Lee M."/>
            <person name="Forst S."/>
            <person name="Stock P."/>
            <person name="Goodrich-Blair H."/>
        </authorList>
    </citation>
    <scope>NUCLEOTIDE SEQUENCE [LARGE SCALE GENOMIC DNA]</scope>
    <source>
        <strain evidence="2">Oregonense</strain>
    </source>
</reference>
<comment type="similarity">
    <text evidence="1">Belongs to the transposase 8 family.</text>
</comment>
<dbReference type="AlphaFoldDB" id="A0A077PC03"/>
<evidence type="ECO:0000313" key="3">
    <source>
        <dbReference type="Proteomes" id="UP000028483"/>
    </source>
</evidence>
<sequence length="77" mass="8855">MKLKQPRCQYSAEFKLEAVQQVILHQQRVVDVARSLGMDISTRGKWVHQYKAEKRGVTPVGGCRIMPDTERITQCLL</sequence>
<dbReference type="GO" id="GO:0004803">
    <property type="term" value="F:transposase activity"/>
    <property type="evidence" value="ECO:0007669"/>
    <property type="project" value="InterPro"/>
</dbReference>
<dbReference type="InterPro" id="IPR009057">
    <property type="entry name" value="Homeodomain-like_sf"/>
</dbReference>
<evidence type="ECO:0008006" key="4">
    <source>
        <dbReference type="Google" id="ProtNLM"/>
    </source>
</evidence>
<accession>A0A077PC03</accession>
<dbReference type="EMBL" id="CBSX010000176">
    <property type="protein sequence ID" value="CDH07196.1"/>
    <property type="molecule type" value="Genomic_DNA"/>
</dbReference>
<dbReference type="Proteomes" id="UP000028483">
    <property type="component" value="Unassembled WGS sequence"/>
</dbReference>
<protein>
    <recommendedName>
        <fullName evidence="4">Transposase</fullName>
    </recommendedName>
</protein>
<gene>
    <name evidence="2" type="ORF">XBO1_2570013</name>
</gene>
<proteinExistence type="inferred from homology"/>